<dbReference type="GeneID" id="35382487"/>
<gene>
    <name evidence="1" type="ORF">ORPV_673</name>
</gene>
<dbReference type="PANTHER" id="PTHR46586:SF3">
    <property type="entry name" value="ANKYRIN REPEAT-CONTAINING PROTEIN"/>
    <property type="match status" value="1"/>
</dbReference>
<reference evidence="1" key="1">
    <citation type="submission" date="2017-08" db="EMBL/GenBank/DDBJ databases">
        <authorList>
            <consortium name="Urmite Genomes"/>
        </authorList>
    </citation>
    <scope>NUCLEOTIDE SEQUENCE [LARGE SCALE GENOMIC DNA]</scope>
    <source>
        <strain evidence="1">IHUMI-LCC2</strain>
    </source>
</reference>
<evidence type="ECO:0000313" key="1">
    <source>
        <dbReference type="EMBL" id="SNW62577.1"/>
    </source>
</evidence>
<proteinExistence type="predicted"/>
<sequence length="520" mass="61008">MSEYNITKDVFNYMVKNFVNTDDISTIRLTNKELKNKYNGKINIKHIIKNGWLGILKHIIIEKWENKFMWYAIKYGKWDIVEWLSSQILNTVSSTHVLTELLKKIINAGVPHLNININENKSYIYLCLENIVIYNKKYFSALAKRGNLYGIKWLYQIMCIYDESITNKYLVDMDSNIIINALKYGHKNIIEWILTPEIIEYLHSHHKYGFGSEIMTAAAIYGDLDTMKWLKDMKFYSDQDTFSAAAKNGNLENMKWLNSIGCKPNLITFIRAVGNGNVDNMRWLKSIGCMVSSGSMWQAIKNNNLYLAKILHEEFSCPRDSYIYYGAIKEKNVEAIKFLYNIGCPLIVYDEYILENCIKANDLSVFKCLYELGYNFNRYIIQGYIRKSKNECKIEILEWMKEIGGEILEKEVLYACEGCTTDIFLWIYQNSGQKNMKAEFLECAIICNNLQVARILLENGCEINNNIFYYASEKDDLDYLKLLIEFNCKFTVKQIYLYRKQKETEALIRKYYPNIIIGYN</sequence>
<protein>
    <submittedName>
        <fullName evidence="1">Ankyrin-repeat protein</fullName>
    </submittedName>
</protein>
<evidence type="ECO:0000313" key="2">
    <source>
        <dbReference type="Proteomes" id="UP000236316"/>
    </source>
</evidence>
<dbReference type="OrthoDB" id="41443at10239"/>
<dbReference type="PANTHER" id="PTHR46586">
    <property type="entry name" value="ANKYRIN REPEAT-CONTAINING PROTEIN"/>
    <property type="match status" value="1"/>
</dbReference>
<organism evidence="1">
    <name type="scientific">Orpheovirus IHUMI-LCC2</name>
    <dbReference type="NCBI Taxonomy" id="2023057"/>
    <lineage>
        <taxon>Viruses</taxon>
        <taxon>Varidnaviria</taxon>
        <taxon>Bamfordvirae</taxon>
        <taxon>Nucleocytoviricota</taxon>
        <taxon>Megaviricetes</taxon>
        <taxon>Pimascovirales</taxon>
        <taxon>Ocovirineae</taxon>
        <taxon>Orpheoviridae</taxon>
        <taxon>Alphaorpheovirus</taxon>
        <taxon>Alphaorpheovirus massiliense</taxon>
    </lineage>
</organism>
<accession>A0A2I2L4X6</accession>
<dbReference type="SUPFAM" id="SSF48403">
    <property type="entry name" value="Ankyrin repeat"/>
    <property type="match status" value="1"/>
</dbReference>
<dbReference type="InterPro" id="IPR052050">
    <property type="entry name" value="SecEffector_AnkRepeat"/>
</dbReference>
<dbReference type="Gene3D" id="1.25.40.20">
    <property type="entry name" value="Ankyrin repeat-containing domain"/>
    <property type="match status" value="2"/>
</dbReference>
<dbReference type="KEGG" id="vg:35382487"/>
<dbReference type="RefSeq" id="YP_009448879.1">
    <property type="nucleotide sequence ID" value="NC_036594.1"/>
</dbReference>
<dbReference type="EMBL" id="LT906555">
    <property type="protein sequence ID" value="SNW62577.1"/>
    <property type="molecule type" value="Genomic_DNA"/>
</dbReference>
<dbReference type="InterPro" id="IPR036770">
    <property type="entry name" value="Ankyrin_rpt-contain_sf"/>
</dbReference>
<dbReference type="Proteomes" id="UP000236316">
    <property type="component" value="Segment"/>
</dbReference>
<name>A0A2I2L4X6_9VIRU</name>
<keyword evidence="2" id="KW-1185">Reference proteome</keyword>